<dbReference type="eggNOG" id="COG0639">
    <property type="taxonomic scope" value="Bacteria"/>
</dbReference>
<comment type="caution">
    <text evidence="2">The sequence shown here is derived from an EMBL/GenBank/DDBJ whole genome shotgun (WGS) entry which is preliminary data.</text>
</comment>
<dbReference type="GO" id="GO:0005737">
    <property type="term" value="C:cytoplasm"/>
    <property type="evidence" value="ECO:0007669"/>
    <property type="project" value="TreeGrafter"/>
</dbReference>
<dbReference type="GO" id="GO:0016791">
    <property type="term" value="F:phosphatase activity"/>
    <property type="evidence" value="ECO:0007669"/>
    <property type="project" value="TreeGrafter"/>
</dbReference>
<dbReference type="PANTHER" id="PTHR42850">
    <property type="entry name" value="METALLOPHOSPHOESTERASE"/>
    <property type="match status" value="1"/>
</dbReference>
<dbReference type="GO" id="GO:0008803">
    <property type="term" value="F:bis(5'-nucleosyl)-tetraphosphatase (symmetrical) activity"/>
    <property type="evidence" value="ECO:0007669"/>
    <property type="project" value="TreeGrafter"/>
</dbReference>
<dbReference type="InterPro" id="IPR004843">
    <property type="entry name" value="Calcineurin-like_PHP"/>
</dbReference>
<dbReference type="Pfam" id="PF00149">
    <property type="entry name" value="Metallophos"/>
    <property type="match status" value="1"/>
</dbReference>
<sequence>MLRLETSGWKPLPGTSGPNHVFAIGDVHGRDDLLKAALEVIAGIEKAGATKKAIFLGDLIDRGPGGLKALSVARCAWDYAKVEDRVLLFGNHEIMLWEALNESQPPRKGQPTQKGDRARRFEIWRQCGGQAVIDEIEALGYPASTGPDLVSSLRKVSTGDPFRDFRSHHVEGDLFFVHAGIDPLVDREHFLKSPKARYAWVRLPFLIH</sequence>
<dbReference type="RefSeq" id="WP_020041774.1">
    <property type="nucleotide sequence ID" value="NZ_KE557281.1"/>
</dbReference>
<name>S9Q9V5_9RHOB</name>
<dbReference type="InterPro" id="IPR050126">
    <property type="entry name" value="Ap4A_hydrolase"/>
</dbReference>
<dbReference type="AlphaFoldDB" id="S9Q9V5"/>
<dbReference type="SUPFAM" id="SSF56300">
    <property type="entry name" value="Metallo-dependent phosphatases"/>
    <property type="match status" value="1"/>
</dbReference>
<organism evidence="2 3">
    <name type="scientific">Salipiger mucosus DSM 16094</name>
    <dbReference type="NCBI Taxonomy" id="1123237"/>
    <lineage>
        <taxon>Bacteria</taxon>
        <taxon>Pseudomonadati</taxon>
        <taxon>Pseudomonadota</taxon>
        <taxon>Alphaproteobacteria</taxon>
        <taxon>Rhodobacterales</taxon>
        <taxon>Roseobacteraceae</taxon>
        <taxon>Salipiger</taxon>
    </lineage>
</organism>
<keyword evidence="3" id="KW-1185">Reference proteome</keyword>
<feature type="domain" description="Calcineurin-like phosphoesterase" evidence="1">
    <location>
        <begin position="21"/>
        <end position="196"/>
    </location>
</feature>
<evidence type="ECO:0000259" key="1">
    <source>
        <dbReference type="Pfam" id="PF00149"/>
    </source>
</evidence>
<reference evidence="3" key="1">
    <citation type="journal article" date="2014" name="Stand. Genomic Sci.">
        <title>Genome sequence of the exopolysaccharide-producing Salipiger mucosus type strain (DSM 16094(T)), a moderately halophilic member of the Roseobacter clade.</title>
        <authorList>
            <person name="Riedel T."/>
            <person name="Spring S."/>
            <person name="Fiebig A."/>
            <person name="Petersen J."/>
            <person name="Kyrpides N.C."/>
            <person name="Goker M."/>
            <person name="Klenk H.P."/>
        </authorList>
    </citation>
    <scope>NUCLEOTIDE SEQUENCE [LARGE SCALE GENOMIC DNA]</scope>
    <source>
        <strain evidence="3">DSM 16094</strain>
    </source>
</reference>
<dbReference type="HOGENOM" id="CLU_023125_2_0_5"/>
<gene>
    <name evidence="2" type="ORF">Salmuc_04678</name>
</gene>
<dbReference type="PANTHER" id="PTHR42850:SF4">
    <property type="entry name" value="ZINC-DEPENDENT ENDOPOLYPHOSPHATASE"/>
    <property type="match status" value="1"/>
</dbReference>
<accession>S9Q9V5</accession>
<dbReference type="STRING" id="1123237.Salmuc_04678"/>
<dbReference type="Proteomes" id="UP000015347">
    <property type="component" value="Unassembled WGS sequence"/>
</dbReference>
<protein>
    <submittedName>
        <fullName evidence="2">Serine/threonine protein phosphatase</fullName>
    </submittedName>
</protein>
<dbReference type="InterPro" id="IPR029052">
    <property type="entry name" value="Metallo-depent_PP-like"/>
</dbReference>
<evidence type="ECO:0000313" key="2">
    <source>
        <dbReference type="EMBL" id="EPX76792.1"/>
    </source>
</evidence>
<proteinExistence type="predicted"/>
<dbReference type="Gene3D" id="3.60.21.10">
    <property type="match status" value="1"/>
</dbReference>
<dbReference type="GO" id="GO:0110154">
    <property type="term" value="P:RNA decapping"/>
    <property type="evidence" value="ECO:0007669"/>
    <property type="project" value="TreeGrafter"/>
</dbReference>
<evidence type="ECO:0000313" key="3">
    <source>
        <dbReference type="Proteomes" id="UP000015347"/>
    </source>
</evidence>
<dbReference type="EMBL" id="APVH01000043">
    <property type="protein sequence ID" value="EPX76792.1"/>
    <property type="molecule type" value="Genomic_DNA"/>
</dbReference>